<dbReference type="eggNOG" id="COG4319">
    <property type="taxonomic scope" value="Bacteria"/>
</dbReference>
<dbReference type="PROSITE" id="PS51257">
    <property type="entry name" value="PROKAR_LIPOPROTEIN"/>
    <property type="match status" value="1"/>
</dbReference>
<dbReference type="InterPro" id="IPR011944">
    <property type="entry name" value="Steroid_delta5-4_isomerase"/>
</dbReference>
<feature type="domain" description="DUF4440" evidence="2">
    <location>
        <begin position="57"/>
        <end position="161"/>
    </location>
</feature>
<feature type="region of interest" description="Disordered" evidence="1">
    <location>
        <begin position="31"/>
        <end position="51"/>
    </location>
</feature>
<dbReference type="SUPFAM" id="SSF54427">
    <property type="entry name" value="NTF2-like"/>
    <property type="match status" value="1"/>
</dbReference>
<dbReference type="Pfam" id="PF14534">
    <property type="entry name" value="DUF4440"/>
    <property type="match status" value="1"/>
</dbReference>
<accession>A0A1I5MC77</accession>
<dbReference type="InterPro" id="IPR032710">
    <property type="entry name" value="NTF2-like_dom_sf"/>
</dbReference>
<dbReference type="AlphaFoldDB" id="A0A1I5MC77"/>
<dbReference type="STRING" id="1993.SAMN04489713_111241"/>
<dbReference type="Gene3D" id="3.10.450.50">
    <property type="match status" value="1"/>
</dbReference>
<evidence type="ECO:0000313" key="3">
    <source>
        <dbReference type="EMBL" id="SFP07152.1"/>
    </source>
</evidence>
<keyword evidence="4" id="KW-1185">Reference proteome</keyword>
<proteinExistence type="predicted"/>
<dbReference type="InParanoid" id="A0A1I5MC77"/>
<name>A0A1I5MC77_9ACTN</name>
<organism evidence="3 4">
    <name type="scientific">Actinomadura madurae</name>
    <dbReference type="NCBI Taxonomy" id="1993"/>
    <lineage>
        <taxon>Bacteria</taxon>
        <taxon>Bacillati</taxon>
        <taxon>Actinomycetota</taxon>
        <taxon>Actinomycetes</taxon>
        <taxon>Streptosporangiales</taxon>
        <taxon>Thermomonosporaceae</taxon>
        <taxon>Actinomadura</taxon>
    </lineage>
</organism>
<dbReference type="EMBL" id="FOVH01000011">
    <property type="protein sequence ID" value="SFP07152.1"/>
    <property type="molecule type" value="Genomic_DNA"/>
</dbReference>
<evidence type="ECO:0000259" key="2">
    <source>
        <dbReference type="Pfam" id="PF14534"/>
    </source>
</evidence>
<gene>
    <name evidence="3" type="ORF">SAMN04489713_111241</name>
</gene>
<reference evidence="3 4" key="1">
    <citation type="submission" date="2016-10" db="EMBL/GenBank/DDBJ databases">
        <authorList>
            <person name="de Groot N.N."/>
        </authorList>
    </citation>
    <scope>NUCLEOTIDE SEQUENCE [LARGE SCALE GENOMIC DNA]</scope>
    <source>
        <strain evidence="3 4">DSM 43067</strain>
    </source>
</reference>
<protein>
    <recommendedName>
        <fullName evidence="2">DUF4440 domain-containing protein</fullName>
    </recommendedName>
</protein>
<evidence type="ECO:0000313" key="4">
    <source>
        <dbReference type="Proteomes" id="UP000183413"/>
    </source>
</evidence>
<evidence type="ECO:0000256" key="1">
    <source>
        <dbReference type="SAM" id="MobiDB-lite"/>
    </source>
</evidence>
<feature type="compositionally biased region" description="Low complexity" evidence="1">
    <location>
        <begin position="33"/>
        <end position="44"/>
    </location>
</feature>
<sequence>MTMKNARLTQAALGVASLVLVLVGCGSGSGDETSPAASASSPSPGGTGTAADEAEVRGLLDKINHAWARGDAAAYASFHTPDADLIDFRGTHARGRQEIIGLLQPAFDGVLENTRVQARIIGFRFLSPQVAIFHTEGKIVPTGADSIQTFVATKGDRGWLIAAFQNTRSETS</sequence>
<dbReference type="NCBIfam" id="TIGR02246">
    <property type="entry name" value="SgcJ/EcaC family oxidoreductase"/>
    <property type="match status" value="1"/>
</dbReference>
<dbReference type="Proteomes" id="UP000183413">
    <property type="component" value="Unassembled WGS sequence"/>
</dbReference>
<dbReference type="InterPro" id="IPR027843">
    <property type="entry name" value="DUF4440"/>
</dbReference>